<accession>A0A1Q8RP30</accession>
<dbReference type="AlphaFoldDB" id="A0A1Q8RP30"/>
<proteinExistence type="predicted"/>
<feature type="compositionally biased region" description="Acidic residues" evidence="1">
    <location>
        <begin position="251"/>
        <end position="262"/>
    </location>
</feature>
<dbReference type="OrthoDB" id="4834836at2759"/>
<organism evidence="3 4">
    <name type="scientific">Colletotrichum chlorophyti</name>
    <dbReference type="NCBI Taxonomy" id="708187"/>
    <lineage>
        <taxon>Eukaryota</taxon>
        <taxon>Fungi</taxon>
        <taxon>Dikarya</taxon>
        <taxon>Ascomycota</taxon>
        <taxon>Pezizomycotina</taxon>
        <taxon>Sordariomycetes</taxon>
        <taxon>Hypocreomycetidae</taxon>
        <taxon>Glomerellales</taxon>
        <taxon>Glomerellaceae</taxon>
        <taxon>Colletotrichum</taxon>
    </lineage>
</organism>
<dbReference type="Proteomes" id="UP000186583">
    <property type="component" value="Unassembled WGS sequence"/>
</dbReference>
<feature type="region of interest" description="Disordered" evidence="1">
    <location>
        <begin position="115"/>
        <end position="177"/>
    </location>
</feature>
<feature type="chain" id="PRO_5013385252" evidence="2">
    <location>
        <begin position="24"/>
        <end position="312"/>
    </location>
</feature>
<dbReference type="EMBL" id="MPGH01000138">
    <property type="protein sequence ID" value="OLN85943.1"/>
    <property type="molecule type" value="Genomic_DNA"/>
</dbReference>
<keyword evidence="2" id="KW-0732">Signal</keyword>
<keyword evidence="4" id="KW-1185">Reference proteome</keyword>
<comment type="caution">
    <text evidence="3">The sequence shown here is derived from an EMBL/GenBank/DDBJ whole genome shotgun (WGS) entry which is preliminary data.</text>
</comment>
<evidence type="ECO:0000256" key="2">
    <source>
        <dbReference type="SAM" id="SignalP"/>
    </source>
</evidence>
<evidence type="ECO:0000313" key="4">
    <source>
        <dbReference type="Proteomes" id="UP000186583"/>
    </source>
</evidence>
<name>A0A1Q8RP30_9PEZI</name>
<sequence length="312" mass="32847">MHFFTKIFHASAILHVAFQGASGAILRGRASGSEAAQLPADDLQTLTQATQDLDNQLESFLRNWGGGHRKPDIVEITDIAKRQSGNIQISEEALQDLLRLIQSIEKHVAAILAPSGSSPSGTAAPPPSNTLSDPGPIGSSPAQSNIQPTAPGNGPTGTEVSPPNPSPFLTSAAPENGEPITTAYATSVTTGTRCKTTVTQTFTAYVYEDDSSVVARVVRSVVETEGGENVREDIAGDGLDGTGLDARGDADQDEEDEWEPWVEFDGTAAEGSDFDPGLSLPESWRSLTPRRRNPGDGFDSTGSTLVHGPENL</sequence>
<feature type="region of interest" description="Disordered" evidence="1">
    <location>
        <begin position="231"/>
        <end position="312"/>
    </location>
</feature>
<dbReference type="STRING" id="708187.A0A1Q8RP30"/>
<feature type="compositionally biased region" description="Polar residues" evidence="1">
    <location>
        <begin position="140"/>
        <end position="161"/>
    </location>
</feature>
<reference evidence="3 4" key="1">
    <citation type="submission" date="2016-11" db="EMBL/GenBank/DDBJ databases">
        <title>Draft Genome Assembly of Colletotrichum chlorophyti a pathogen of herbaceous plants.</title>
        <authorList>
            <person name="Gan P."/>
            <person name="Narusaka M."/>
            <person name="Tsushima A."/>
            <person name="Narusaka Y."/>
            <person name="Takano Y."/>
            <person name="Shirasu K."/>
        </authorList>
    </citation>
    <scope>NUCLEOTIDE SEQUENCE [LARGE SCALE GENOMIC DNA]</scope>
    <source>
        <strain evidence="3 4">NTL11</strain>
    </source>
</reference>
<evidence type="ECO:0000256" key="1">
    <source>
        <dbReference type="SAM" id="MobiDB-lite"/>
    </source>
</evidence>
<evidence type="ECO:0000313" key="3">
    <source>
        <dbReference type="EMBL" id="OLN85943.1"/>
    </source>
</evidence>
<gene>
    <name evidence="3" type="ORF">CCHL11_05450</name>
</gene>
<protein>
    <submittedName>
        <fullName evidence="3">Uncharacterized protein</fullName>
    </submittedName>
</protein>
<feature type="signal peptide" evidence="2">
    <location>
        <begin position="1"/>
        <end position="23"/>
    </location>
</feature>